<evidence type="ECO:0008006" key="3">
    <source>
        <dbReference type="Google" id="ProtNLM"/>
    </source>
</evidence>
<dbReference type="AlphaFoldDB" id="A0A853KY47"/>
<organism evidence="1 2">
    <name type="scientific">Thalassospira tepidiphila MCCC 1A03514</name>
    <dbReference type="NCBI Taxonomy" id="1177930"/>
    <lineage>
        <taxon>Bacteria</taxon>
        <taxon>Pseudomonadati</taxon>
        <taxon>Pseudomonadota</taxon>
        <taxon>Alphaproteobacteria</taxon>
        <taxon>Rhodospirillales</taxon>
        <taxon>Thalassospiraceae</taxon>
        <taxon>Thalassospira</taxon>
    </lineage>
</organism>
<comment type="caution">
    <text evidence="1">The sequence shown here is derived from an EMBL/GenBank/DDBJ whole genome shotgun (WGS) entry which is preliminary data.</text>
</comment>
<accession>A0A853KY47</accession>
<evidence type="ECO:0000313" key="2">
    <source>
        <dbReference type="Proteomes" id="UP000094009"/>
    </source>
</evidence>
<evidence type="ECO:0000313" key="1">
    <source>
        <dbReference type="EMBL" id="OAZ09027.1"/>
    </source>
</evidence>
<dbReference type="SUPFAM" id="SSF53850">
    <property type="entry name" value="Periplasmic binding protein-like II"/>
    <property type="match status" value="1"/>
</dbReference>
<proteinExistence type="predicted"/>
<sequence>MVFCSCVAVVFGQRSAHAQDTLQEIHWLKADVPPIGIGSGPLAGKGLHGGILDILFGASLDPDMVKGHANMARLFALMKTGNYCVPGLIRTAEREEVVYFSEQPSAVLESSHLVYSPDNRKLREAIDDKVSLAQLLDAGFVVGIGAGISYGEETDRIIQRYSNSDSVVRHPTPNFLAPMLSMIEMKRVDFSLAPPWALTWYQVNQKNGLGGDSAPMIVTHPFREASEKINYHVVCTKNDWGKKAVAMIDEVLARDDIRQALARNAQTWLSTTKVQEKVVK</sequence>
<reference evidence="1 2" key="1">
    <citation type="submission" date="2014-07" db="EMBL/GenBank/DDBJ databases">
        <title>Draft genome sequence of Thalassospira tepidiphila 1-1B.</title>
        <authorList>
            <person name="Lai Q."/>
            <person name="Shao Z."/>
        </authorList>
    </citation>
    <scope>NUCLEOTIDE SEQUENCE [LARGE SCALE GENOMIC DNA]</scope>
    <source>
        <strain evidence="1 2">MCCC 1A03514</strain>
    </source>
</reference>
<dbReference type="Proteomes" id="UP000094009">
    <property type="component" value="Unassembled WGS sequence"/>
</dbReference>
<dbReference type="EMBL" id="JPVZ01000006">
    <property type="protein sequence ID" value="OAZ09027.1"/>
    <property type="molecule type" value="Genomic_DNA"/>
</dbReference>
<gene>
    <name evidence="1" type="ORF">TH4_14265</name>
</gene>
<protein>
    <recommendedName>
        <fullName evidence="3">Solute-binding protein family 3/N-terminal domain-containing protein</fullName>
    </recommendedName>
</protein>
<name>A0A853KY47_9PROT</name>